<dbReference type="EMBL" id="JBFOHK010000001">
    <property type="protein sequence ID" value="MEW9571479.1"/>
    <property type="molecule type" value="Genomic_DNA"/>
</dbReference>
<dbReference type="PIRSF" id="PIRSF037225">
    <property type="entry name" value="UCP037225"/>
    <property type="match status" value="1"/>
</dbReference>
<dbReference type="RefSeq" id="WP_367853517.1">
    <property type="nucleotide sequence ID" value="NZ_JBFOHK010000001.1"/>
</dbReference>
<name>A0ABV3QCS2_9GAMM</name>
<dbReference type="InterPro" id="IPR025990">
    <property type="entry name" value="zinc_ribbon_bacterial"/>
</dbReference>
<keyword evidence="2" id="KW-1185">Reference proteome</keyword>
<dbReference type="InterPro" id="IPR017143">
    <property type="entry name" value="UCP037225"/>
</dbReference>
<sequence length="62" mass="6796">MPVPYRIDCPYCGEIIELSLDDSVADQCYIEDCAVCCRPIALAVAFDADGVPRVQAAREDET</sequence>
<gene>
    <name evidence="1" type="ORF">ABQJ54_06935</name>
</gene>
<accession>A0ABV3QCS2</accession>
<evidence type="ECO:0000313" key="2">
    <source>
        <dbReference type="Proteomes" id="UP001556220"/>
    </source>
</evidence>
<comment type="caution">
    <text evidence="1">The sequence shown here is derived from an EMBL/GenBank/DDBJ whole genome shotgun (WGS) entry which is preliminary data.</text>
</comment>
<proteinExistence type="predicted"/>
<reference evidence="1 2" key="1">
    <citation type="submission" date="2024-06" db="EMBL/GenBank/DDBJ databases">
        <authorList>
            <person name="Woo H."/>
        </authorList>
    </citation>
    <scope>NUCLEOTIDE SEQUENCE [LARGE SCALE GENOMIC DNA]</scope>
    <source>
        <strain evidence="1 2">Si-c</strain>
    </source>
</reference>
<dbReference type="Pfam" id="PF14255">
    <property type="entry name" value="Zn_ribbon_21"/>
    <property type="match status" value="1"/>
</dbReference>
<evidence type="ECO:0000313" key="1">
    <source>
        <dbReference type="EMBL" id="MEW9571479.1"/>
    </source>
</evidence>
<organism evidence="1 2">
    <name type="scientific">Rhodanobacter lycopersici</name>
    <dbReference type="NCBI Taxonomy" id="3162487"/>
    <lineage>
        <taxon>Bacteria</taxon>
        <taxon>Pseudomonadati</taxon>
        <taxon>Pseudomonadota</taxon>
        <taxon>Gammaproteobacteria</taxon>
        <taxon>Lysobacterales</taxon>
        <taxon>Rhodanobacteraceae</taxon>
        <taxon>Rhodanobacter</taxon>
    </lineage>
</organism>
<dbReference type="Proteomes" id="UP001556220">
    <property type="component" value="Unassembled WGS sequence"/>
</dbReference>
<protein>
    <submittedName>
        <fullName evidence="1">CPXCG motif-containing cysteine-rich protein</fullName>
    </submittedName>
</protein>